<evidence type="ECO:0000259" key="2">
    <source>
        <dbReference type="PROSITE" id="PS50805"/>
    </source>
</evidence>
<reference evidence="3" key="3">
    <citation type="submission" date="2025-09" db="UniProtKB">
        <authorList>
            <consortium name="Ensembl"/>
        </authorList>
    </citation>
    <scope>IDENTIFICATION</scope>
</reference>
<sequence length="142" mass="15094">MGVCPREGSGSLLFVGFAGFGTDLLDRGTDSACPQCRPLPRLGGTPEVTRGPTSAGVCLAFQDSVTFQDVAVTFTPEEWGRLAAPQKELYREVMLENFGHLACLGLALSKPDVICQLERGEAPWMPRGDVPQRPSAAPSGDS</sequence>
<organism evidence="3 4">
    <name type="scientific">Vombatus ursinus</name>
    <name type="common">Common wombat</name>
    <dbReference type="NCBI Taxonomy" id="29139"/>
    <lineage>
        <taxon>Eukaryota</taxon>
        <taxon>Metazoa</taxon>
        <taxon>Chordata</taxon>
        <taxon>Craniata</taxon>
        <taxon>Vertebrata</taxon>
        <taxon>Euteleostomi</taxon>
        <taxon>Mammalia</taxon>
        <taxon>Metatheria</taxon>
        <taxon>Diprotodontia</taxon>
        <taxon>Vombatidae</taxon>
        <taxon>Vombatus</taxon>
    </lineage>
</organism>
<name>A0A4X2LAV2_VOMUR</name>
<dbReference type="Pfam" id="PF01352">
    <property type="entry name" value="KRAB"/>
    <property type="match status" value="1"/>
</dbReference>
<dbReference type="GeneTree" id="ENSGT00940000161437"/>
<reference evidence="3" key="2">
    <citation type="submission" date="2025-08" db="UniProtKB">
        <authorList>
            <consortium name="Ensembl"/>
        </authorList>
    </citation>
    <scope>IDENTIFICATION</scope>
</reference>
<keyword evidence="4" id="KW-1185">Reference proteome</keyword>
<dbReference type="STRING" id="29139.ENSVURP00010019216"/>
<evidence type="ECO:0000313" key="3">
    <source>
        <dbReference type="Ensembl" id="ENSVURP00010019216.1"/>
    </source>
</evidence>
<feature type="region of interest" description="Disordered" evidence="1">
    <location>
        <begin position="123"/>
        <end position="142"/>
    </location>
</feature>
<dbReference type="PANTHER" id="PTHR23232">
    <property type="entry name" value="KRAB DOMAIN C2H2 ZINC FINGER"/>
    <property type="match status" value="1"/>
</dbReference>
<reference evidence="4" key="1">
    <citation type="submission" date="2018-12" db="EMBL/GenBank/DDBJ databases">
        <authorList>
            <person name="Yazar S."/>
        </authorList>
    </citation>
    <scope>NUCLEOTIDE SEQUENCE [LARGE SCALE GENOMIC DNA]</scope>
</reference>
<dbReference type="CDD" id="cd07765">
    <property type="entry name" value="KRAB_A-box"/>
    <property type="match status" value="1"/>
</dbReference>
<dbReference type="PROSITE" id="PS50805">
    <property type="entry name" value="KRAB"/>
    <property type="match status" value="1"/>
</dbReference>
<evidence type="ECO:0000256" key="1">
    <source>
        <dbReference type="SAM" id="MobiDB-lite"/>
    </source>
</evidence>
<feature type="domain" description="KRAB" evidence="2">
    <location>
        <begin position="65"/>
        <end position="136"/>
    </location>
</feature>
<dbReference type="PANTHER" id="PTHR23232:SF163">
    <property type="entry name" value="ZINC FINGER PROTEIN 589"/>
    <property type="match status" value="1"/>
</dbReference>
<dbReference type="AlphaFoldDB" id="A0A4X2LAV2"/>
<dbReference type="Ensembl" id="ENSVURT00010021862.1">
    <property type="protein sequence ID" value="ENSVURP00010019216.1"/>
    <property type="gene ID" value="ENSVURG00010014649.1"/>
</dbReference>
<proteinExistence type="predicted"/>
<dbReference type="InterPro" id="IPR001909">
    <property type="entry name" value="KRAB"/>
</dbReference>
<dbReference type="GO" id="GO:0006355">
    <property type="term" value="P:regulation of DNA-templated transcription"/>
    <property type="evidence" value="ECO:0007669"/>
    <property type="project" value="InterPro"/>
</dbReference>
<dbReference type="SMART" id="SM00349">
    <property type="entry name" value="KRAB"/>
    <property type="match status" value="1"/>
</dbReference>
<dbReference type="Gene3D" id="6.10.140.140">
    <property type="match status" value="1"/>
</dbReference>
<dbReference type="InterPro" id="IPR050169">
    <property type="entry name" value="Krueppel_C2H2_ZnF"/>
</dbReference>
<protein>
    <recommendedName>
        <fullName evidence="2">KRAB domain-containing protein</fullName>
    </recommendedName>
</protein>
<dbReference type="SUPFAM" id="SSF109640">
    <property type="entry name" value="KRAB domain (Kruppel-associated box)"/>
    <property type="match status" value="1"/>
</dbReference>
<accession>A0A4X2LAV2</accession>
<dbReference type="InterPro" id="IPR036051">
    <property type="entry name" value="KRAB_dom_sf"/>
</dbReference>
<evidence type="ECO:0000313" key="4">
    <source>
        <dbReference type="Proteomes" id="UP000314987"/>
    </source>
</evidence>
<dbReference type="Proteomes" id="UP000314987">
    <property type="component" value="Unassembled WGS sequence"/>
</dbReference>